<dbReference type="EMBL" id="HBFR01013238">
    <property type="protein sequence ID" value="CAD8882406.1"/>
    <property type="molecule type" value="Transcribed_RNA"/>
</dbReference>
<dbReference type="Gene3D" id="3.30.1010.10">
    <property type="entry name" value="Phosphatidylinositol 3-kinase Catalytic Subunit, Chain A, domain 4"/>
    <property type="match status" value="1"/>
</dbReference>
<evidence type="ECO:0000259" key="11">
    <source>
        <dbReference type="PROSITE" id="PS51189"/>
    </source>
</evidence>
<keyword evidence="5" id="KW-0547">Nucleotide-binding</keyword>
<dbReference type="InterPro" id="IPR009076">
    <property type="entry name" value="FRB_dom"/>
</dbReference>
<dbReference type="GO" id="GO:0005737">
    <property type="term" value="C:cytoplasm"/>
    <property type="evidence" value="ECO:0007669"/>
    <property type="project" value="TreeGrafter"/>
</dbReference>
<dbReference type="GO" id="GO:0005524">
    <property type="term" value="F:ATP binding"/>
    <property type="evidence" value="ECO:0007669"/>
    <property type="project" value="UniProtKB-KW"/>
</dbReference>
<dbReference type="CDD" id="cd05169">
    <property type="entry name" value="PIKKc_TOR"/>
    <property type="match status" value="1"/>
</dbReference>
<dbReference type="PROSITE" id="PS00916">
    <property type="entry name" value="PI3_4_KINASE_2"/>
    <property type="match status" value="1"/>
</dbReference>
<dbReference type="GO" id="GO:0004674">
    <property type="term" value="F:protein serine/threonine kinase activity"/>
    <property type="evidence" value="ECO:0007669"/>
    <property type="project" value="UniProtKB-EC"/>
</dbReference>
<dbReference type="InterPro" id="IPR057564">
    <property type="entry name" value="HEAT_ATR"/>
</dbReference>
<dbReference type="InterPro" id="IPR036738">
    <property type="entry name" value="FRB_sf"/>
</dbReference>
<dbReference type="SMART" id="SM01345">
    <property type="entry name" value="Rapamycin_bind"/>
    <property type="match status" value="1"/>
</dbReference>
<feature type="region of interest" description="Disordered" evidence="9">
    <location>
        <begin position="882"/>
        <end position="905"/>
    </location>
</feature>
<dbReference type="PROSITE" id="PS51189">
    <property type="entry name" value="FAT"/>
    <property type="match status" value="1"/>
</dbReference>
<dbReference type="Pfam" id="PF02260">
    <property type="entry name" value="FATC"/>
    <property type="match status" value="1"/>
</dbReference>
<feature type="domain" description="PI3K/PI4K catalytic" evidence="10">
    <location>
        <begin position="598"/>
        <end position="915"/>
    </location>
</feature>
<comment type="catalytic activity">
    <reaction evidence="8">
        <text>L-seryl-[protein] + ATP = O-phospho-L-seryl-[protein] + ADP + H(+)</text>
        <dbReference type="Rhea" id="RHEA:17989"/>
        <dbReference type="Rhea" id="RHEA-COMP:9863"/>
        <dbReference type="Rhea" id="RHEA-COMP:11604"/>
        <dbReference type="ChEBI" id="CHEBI:15378"/>
        <dbReference type="ChEBI" id="CHEBI:29999"/>
        <dbReference type="ChEBI" id="CHEBI:30616"/>
        <dbReference type="ChEBI" id="CHEBI:83421"/>
        <dbReference type="ChEBI" id="CHEBI:456216"/>
        <dbReference type="EC" id="2.7.11.1"/>
    </reaction>
</comment>
<evidence type="ECO:0000259" key="10">
    <source>
        <dbReference type="PROSITE" id="PS50290"/>
    </source>
</evidence>
<dbReference type="PROSITE" id="PS00915">
    <property type="entry name" value="PI3_4_KINASE_1"/>
    <property type="match status" value="1"/>
</dbReference>
<dbReference type="Pfam" id="PF08771">
    <property type="entry name" value="FRB_dom"/>
    <property type="match status" value="1"/>
</dbReference>
<dbReference type="EC" id="2.7.11.1" evidence="2"/>
<keyword evidence="3" id="KW-0808">Transferase</keyword>
<evidence type="ECO:0000256" key="9">
    <source>
        <dbReference type="SAM" id="MobiDB-lite"/>
    </source>
</evidence>
<dbReference type="Gene3D" id="1.20.120.150">
    <property type="entry name" value="FKBP12-rapamycin binding domain"/>
    <property type="match status" value="1"/>
</dbReference>
<gene>
    <name evidence="13" type="ORF">CHYS00102_LOCUS9594</name>
</gene>
<evidence type="ECO:0000256" key="4">
    <source>
        <dbReference type="ARBA" id="ARBA00022737"/>
    </source>
</evidence>
<dbReference type="Gene3D" id="1.10.1070.11">
    <property type="entry name" value="Phosphatidylinositol 3-/4-kinase, catalytic domain"/>
    <property type="match status" value="1"/>
</dbReference>
<dbReference type="InterPro" id="IPR036940">
    <property type="entry name" value="PI3/4_kinase_cat_sf"/>
</dbReference>
<sequence>MAVRSLVLGPTDEIEATLSLSVLSRQSKFFKLAEKALLDPLEALGANLNGPVFGFGVPEELGLGTSSCAADSSLVQIMNIDRLVKGETSLLPNYEKAHQDYFNMLVNKAGCVKRLHIQHRLYYAYVKHLWATRHSAAAMDRLSKLNSILELTAHFEKSITSNLQVHCFVKLGNWKLAQEPPGTILSLTKQYEILRAYKKATFRCNNDYKAWHSWALINFRLVQHQKMFQNANDDFRSNDAVLLGPNTGSTTLKQSHAAAATITGPQQQPQSGNKIHHIVAAVHGFVKAISFGVKKWTASVQQDMLNFLTCLFKYGELPEVSRAINDGLGLVHNEAWLGVLPQLLARIHVKSPKIRAILHSLLIKLGVKHPQALMYPLSVLLKSPVDDRRIAAQNLMDALKANSSELVEEAQLVSSELIRVAILWLELWHEGLEESSRLYYHEGNVQGMLDVLLPLHCEVEKGPATNRERNFIESFGSDLANAHAHIKNYIRLISSNGNSIPTQGGFQQSRSSASSSSAPSDVRHGNHGRKINAEAEAAINQAWDLYYNVFRRINKQLPGLTTLELSSCSPALQQASNLVLGIPGTYRVDGSYVKIKRFNPSVQVITSKQRPRKIIIQGNDGNNYVFLLKGHEDLRQDERVMQLFGLVNALLAKDRRTNNHDLKIQRYAIAPLSHNAGVVGWVPHCDTLHILIKEYREAKKIMLNMENRLMTKMAPDYDLLTVLQKVEVFEAALAKTSGKDLYEVLWLKSKDSEEWLERRTRYTRSLAVMSMVGYILGLGDRHPSNLMLDRMSGSLLHIDFGDCFEVAMHREKFPEKVPFRLTRMLIKAMEVSGIEGSYRSTCEQTMGVLRENRDSLVAMLEAFVYDPLISWRLLGEDAAATAPEKAAQPSTTHTEKDKQKKEASDVVIPKEVRQRSLSLSGMDTVKKKSKLRDHFLGTSLVHSRDFMKEVIQEGKDEDGEDEGECIQVVQKNQSSEKNMNKVQLLLSDKEQEDSPDDAREKAAKLNPCTPKGLKIASEIQSMAANISSMGGAKQDSIVGSVARSRIDKSLREKELTSLIDLTGGGEDHANVEALNVRALKVIGRVQDKLTGTDFSSNENSSSMVEPLDVPEQVQRLITQATSNENLCQLFIGWCAFW</sequence>
<evidence type="ECO:0000256" key="7">
    <source>
        <dbReference type="ARBA" id="ARBA00022840"/>
    </source>
</evidence>
<dbReference type="SUPFAM" id="SSF47212">
    <property type="entry name" value="FKBP12-rapamycin-binding domain of FKBP-rapamycin-associated protein (FRAP)"/>
    <property type="match status" value="1"/>
</dbReference>
<protein>
    <recommendedName>
        <fullName evidence="2">non-specific serine/threonine protein kinase</fullName>
        <ecNumber evidence="2">2.7.11.1</ecNumber>
    </recommendedName>
</protein>
<feature type="domain" description="FAT" evidence="11">
    <location>
        <begin position="1"/>
        <end position="383"/>
    </location>
</feature>
<dbReference type="GO" id="GO:0044877">
    <property type="term" value="F:protein-containing complex binding"/>
    <property type="evidence" value="ECO:0007669"/>
    <property type="project" value="InterPro"/>
</dbReference>
<evidence type="ECO:0000256" key="1">
    <source>
        <dbReference type="ARBA" id="ARBA00011031"/>
    </source>
</evidence>
<reference evidence="13" key="1">
    <citation type="submission" date="2021-01" db="EMBL/GenBank/DDBJ databases">
        <authorList>
            <person name="Corre E."/>
            <person name="Pelletier E."/>
            <person name="Niang G."/>
            <person name="Scheremetjew M."/>
            <person name="Finn R."/>
            <person name="Kale V."/>
            <person name="Holt S."/>
            <person name="Cochrane G."/>
            <person name="Meng A."/>
            <person name="Brown T."/>
            <person name="Cohen L."/>
        </authorList>
    </citation>
    <scope>NUCLEOTIDE SEQUENCE</scope>
    <source>
        <strain evidence="13">308</strain>
    </source>
</reference>
<dbReference type="Pfam" id="PF00454">
    <property type="entry name" value="PI3_PI4_kinase"/>
    <property type="match status" value="1"/>
</dbReference>
<evidence type="ECO:0000256" key="5">
    <source>
        <dbReference type="ARBA" id="ARBA00022741"/>
    </source>
</evidence>
<dbReference type="AlphaFoldDB" id="A0A7S1BDY4"/>
<dbReference type="GO" id="GO:0031929">
    <property type="term" value="P:TOR signaling"/>
    <property type="evidence" value="ECO:0007669"/>
    <property type="project" value="TreeGrafter"/>
</dbReference>
<dbReference type="InterPro" id="IPR003152">
    <property type="entry name" value="FATC_dom"/>
</dbReference>
<dbReference type="PANTHER" id="PTHR11139:SF9">
    <property type="entry name" value="SERINE_THREONINE-PROTEIN KINASE MTOR"/>
    <property type="match status" value="1"/>
</dbReference>
<evidence type="ECO:0000256" key="3">
    <source>
        <dbReference type="ARBA" id="ARBA00022679"/>
    </source>
</evidence>
<keyword evidence="6" id="KW-0418">Kinase</keyword>
<name>A0A7S1BDY4_9STRA</name>
<evidence type="ECO:0000256" key="6">
    <source>
        <dbReference type="ARBA" id="ARBA00022777"/>
    </source>
</evidence>
<comment type="similarity">
    <text evidence="1">Belongs to the PI3/PI4-kinase family.</text>
</comment>
<feature type="domain" description="FATC" evidence="12">
    <location>
        <begin position="1105"/>
        <end position="1137"/>
    </location>
</feature>
<feature type="region of interest" description="Disordered" evidence="9">
    <location>
        <begin position="502"/>
        <end position="526"/>
    </location>
</feature>
<dbReference type="GO" id="GO:0031932">
    <property type="term" value="C:TORC2 complex"/>
    <property type="evidence" value="ECO:0007669"/>
    <property type="project" value="TreeGrafter"/>
</dbReference>
<evidence type="ECO:0000259" key="12">
    <source>
        <dbReference type="PROSITE" id="PS51190"/>
    </source>
</evidence>
<organism evidence="13">
    <name type="scientific">Corethron hystrix</name>
    <dbReference type="NCBI Taxonomy" id="216773"/>
    <lineage>
        <taxon>Eukaryota</taxon>
        <taxon>Sar</taxon>
        <taxon>Stramenopiles</taxon>
        <taxon>Ochrophyta</taxon>
        <taxon>Bacillariophyta</taxon>
        <taxon>Coscinodiscophyceae</taxon>
        <taxon>Corethrophycidae</taxon>
        <taxon>Corethrales</taxon>
        <taxon>Corethraceae</taxon>
        <taxon>Corethron</taxon>
    </lineage>
</organism>
<dbReference type="InterPro" id="IPR026683">
    <property type="entry name" value="TOR_cat"/>
</dbReference>
<dbReference type="GO" id="GO:0016242">
    <property type="term" value="P:negative regulation of macroautophagy"/>
    <property type="evidence" value="ECO:0007669"/>
    <property type="project" value="TreeGrafter"/>
</dbReference>
<dbReference type="InterPro" id="IPR014009">
    <property type="entry name" value="PIK_FAT"/>
</dbReference>
<dbReference type="Pfam" id="PF02259">
    <property type="entry name" value="FAT"/>
    <property type="match status" value="1"/>
</dbReference>
<dbReference type="GO" id="GO:0031931">
    <property type="term" value="C:TORC1 complex"/>
    <property type="evidence" value="ECO:0007669"/>
    <property type="project" value="TreeGrafter"/>
</dbReference>
<dbReference type="InterPro" id="IPR000403">
    <property type="entry name" value="PI3/4_kinase_cat_dom"/>
</dbReference>
<dbReference type="SMART" id="SM00146">
    <property type="entry name" value="PI3Kc"/>
    <property type="match status" value="1"/>
</dbReference>
<dbReference type="PANTHER" id="PTHR11139">
    <property type="entry name" value="ATAXIA TELANGIECTASIA MUTATED ATM -RELATED"/>
    <property type="match status" value="1"/>
</dbReference>
<dbReference type="PROSITE" id="PS50290">
    <property type="entry name" value="PI3_4_KINASE_3"/>
    <property type="match status" value="1"/>
</dbReference>
<dbReference type="SMART" id="SM01343">
    <property type="entry name" value="FATC"/>
    <property type="match status" value="1"/>
</dbReference>
<feature type="compositionally biased region" description="Low complexity" evidence="9">
    <location>
        <begin position="509"/>
        <end position="520"/>
    </location>
</feature>
<dbReference type="GO" id="GO:0005634">
    <property type="term" value="C:nucleus"/>
    <property type="evidence" value="ECO:0007669"/>
    <property type="project" value="TreeGrafter"/>
</dbReference>
<evidence type="ECO:0000313" key="13">
    <source>
        <dbReference type="EMBL" id="CAD8882406.1"/>
    </source>
</evidence>
<dbReference type="InterPro" id="IPR018936">
    <property type="entry name" value="PI3/4_kinase_CS"/>
</dbReference>
<dbReference type="InterPro" id="IPR003151">
    <property type="entry name" value="PIK-rel_kinase_FAT"/>
</dbReference>
<accession>A0A7S1BDY4</accession>
<evidence type="ECO:0000256" key="2">
    <source>
        <dbReference type="ARBA" id="ARBA00012513"/>
    </source>
</evidence>
<dbReference type="PROSITE" id="PS51190">
    <property type="entry name" value="FATC"/>
    <property type="match status" value="1"/>
</dbReference>
<dbReference type="SUPFAM" id="SSF56112">
    <property type="entry name" value="Protein kinase-like (PK-like)"/>
    <property type="match status" value="1"/>
</dbReference>
<feature type="compositionally biased region" description="Basic and acidic residues" evidence="9">
    <location>
        <begin position="893"/>
        <end position="905"/>
    </location>
</feature>
<evidence type="ECO:0000256" key="8">
    <source>
        <dbReference type="ARBA" id="ARBA00048679"/>
    </source>
</evidence>
<dbReference type="InterPro" id="IPR050517">
    <property type="entry name" value="DDR_Repair_Kinase"/>
</dbReference>
<proteinExistence type="inferred from homology"/>
<dbReference type="Pfam" id="PF23593">
    <property type="entry name" value="HEAT_ATR"/>
    <property type="match status" value="1"/>
</dbReference>
<keyword evidence="4" id="KW-0677">Repeat</keyword>
<dbReference type="FunFam" id="1.10.1070.11:FF:000029">
    <property type="entry name" value="Serine/threonine-protein kinase TOR"/>
    <property type="match status" value="1"/>
</dbReference>
<keyword evidence="7" id="KW-0067">ATP-binding</keyword>
<dbReference type="InterPro" id="IPR011009">
    <property type="entry name" value="Kinase-like_dom_sf"/>
</dbReference>
<dbReference type="FunFam" id="3.30.1010.10:FF:000006">
    <property type="entry name" value="Serine/threonine-protein kinase TOR"/>
    <property type="match status" value="1"/>
</dbReference>